<evidence type="ECO:0000256" key="1">
    <source>
        <dbReference type="SAM" id="MobiDB-lite"/>
    </source>
</evidence>
<protein>
    <submittedName>
        <fullName evidence="2">Uncharacterized protein</fullName>
    </submittedName>
</protein>
<evidence type="ECO:0000313" key="2">
    <source>
        <dbReference type="EMBL" id="CAI9721283.1"/>
    </source>
</evidence>
<reference evidence="2" key="1">
    <citation type="submission" date="2023-08" db="EMBL/GenBank/DDBJ databases">
        <authorList>
            <person name="Alioto T."/>
            <person name="Alioto T."/>
            <person name="Gomez Garrido J."/>
        </authorList>
    </citation>
    <scope>NUCLEOTIDE SEQUENCE</scope>
</reference>
<gene>
    <name evidence="2" type="ORF">OCTVUL_1B012548</name>
</gene>
<evidence type="ECO:0000313" key="3">
    <source>
        <dbReference type="Proteomes" id="UP001162480"/>
    </source>
</evidence>
<keyword evidence="3" id="KW-1185">Reference proteome</keyword>
<sequence length="90" mass="11155">MMILPLRECYKVTRRDRMLKKDTSVKYCSIAMLQQLPRFKAFTKQKKRIQRENSKFNIKTRCWKELDEKKERKKERKKQFRPQCITSKLL</sequence>
<name>A0AA36F3K6_OCTVU</name>
<dbReference type="Proteomes" id="UP001162480">
    <property type="component" value="Chromosome 4"/>
</dbReference>
<accession>A0AA36F3K6</accession>
<feature type="region of interest" description="Disordered" evidence="1">
    <location>
        <begin position="69"/>
        <end position="90"/>
    </location>
</feature>
<dbReference type="AlphaFoldDB" id="A0AA36F3K6"/>
<dbReference type="EMBL" id="OX597817">
    <property type="protein sequence ID" value="CAI9721283.1"/>
    <property type="molecule type" value="Genomic_DNA"/>
</dbReference>
<feature type="compositionally biased region" description="Basic residues" evidence="1">
    <location>
        <begin position="71"/>
        <end position="80"/>
    </location>
</feature>
<proteinExistence type="predicted"/>
<organism evidence="2 3">
    <name type="scientific">Octopus vulgaris</name>
    <name type="common">Common octopus</name>
    <dbReference type="NCBI Taxonomy" id="6645"/>
    <lineage>
        <taxon>Eukaryota</taxon>
        <taxon>Metazoa</taxon>
        <taxon>Spiralia</taxon>
        <taxon>Lophotrochozoa</taxon>
        <taxon>Mollusca</taxon>
        <taxon>Cephalopoda</taxon>
        <taxon>Coleoidea</taxon>
        <taxon>Octopodiformes</taxon>
        <taxon>Octopoda</taxon>
        <taxon>Incirrata</taxon>
        <taxon>Octopodidae</taxon>
        <taxon>Octopus</taxon>
    </lineage>
</organism>